<feature type="chain" id="PRO_5041399029" evidence="1">
    <location>
        <begin position="17"/>
        <end position="149"/>
    </location>
</feature>
<keyword evidence="3" id="KW-1185">Reference proteome</keyword>
<proteinExistence type="predicted"/>
<name>A0AA39YPY2_9PEZI</name>
<protein>
    <submittedName>
        <fullName evidence="2">Uncharacterized protein</fullName>
    </submittedName>
</protein>
<reference evidence="2" key="1">
    <citation type="submission" date="2023-06" db="EMBL/GenBank/DDBJ databases">
        <title>Genome-scale phylogeny and comparative genomics of the fungal order Sordariales.</title>
        <authorList>
            <consortium name="Lawrence Berkeley National Laboratory"/>
            <person name="Hensen N."/>
            <person name="Bonometti L."/>
            <person name="Westerberg I."/>
            <person name="Brannstrom I.O."/>
            <person name="Guillou S."/>
            <person name="Cros-Aarteil S."/>
            <person name="Calhoun S."/>
            <person name="Haridas S."/>
            <person name="Kuo A."/>
            <person name="Mondo S."/>
            <person name="Pangilinan J."/>
            <person name="Riley R."/>
            <person name="Labutti K."/>
            <person name="Andreopoulos B."/>
            <person name="Lipzen A."/>
            <person name="Chen C."/>
            <person name="Yanf M."/>
            <person name="Daum C."/>
            <person name="Ng V."/>
            <person name="Clum A."/>
            <person name="Steindorff A."/>
            <person name="Ohm R."/>
            <person name="Martin F."/>
            <person name="Silar P."/>
            <person name="Natvig D."/>
            <person name="Lalanne C."/>
            <person name="Gautier V."/>
            <person name="Ament-Velasquez S.L."/>
            <person name="Kruys A."/>
            <person name="Hutchinson M.I."/>
            <person name="Powell A.J."/>
            <person name="Barry K."/>
            <person name="Miller A.N."/>
            <person name="Grigoriev I.V."/>
            <person name="Debuchy R."/>
            <person name="Gladieux P."/>
            <person name="Thoren M.H."/>
            <person name="Johannesson H."/>
        </authorList>
    </citation>
    <scope>NUCLEOTIDE SEQUENCE</scope>
    <source>
        <strain evidence="2">SMH2532-1</strain>
    </source>
</reference>
<gene>
    <name evidence="2" type="ORF">B0T16DRAFT_399650</name>
</gene>
<sequence length="149" mass="17216">MEGMFWFLISFHVSKGAVLSFQVASLGSTAEIMGAVKRKMRRGTLRAVEFWVEVDTQIYPDAIRLCLVEIFICPWGLFATLMLRDAQCRVVSIKHQMAPQKHHGWLQRMLVKSAKGVTLAAQMKYPQFHAELHFHWFLIHFLLRPFAPS</sequence>
<dbReference type="AlphaFoldDB" id="A0AA39YPY2"/>
<evidence type="ECO:0000313" key="2">
    <source>
        <dbReference type="EMBL" id="KAK0656552.1"/>
    </source>
</evidence>
<evidence type="ECO:0000313" key="3">
    <source>
        <dbReference type="Proteomes" id="UP001174936"/>
    </source>
</evidence>
<comment type="caution">
    <text evidence="2">The sequence shown here is derived from an EMBL/GenBank/DDBJ whole genome shotgun (WGS) entry which is preliminary data.</text>
</comment>
<evidence type="ECO:0000256" key="1">
    <source>
        <dbReference type="SAM" id="SignalP"/>
    </source>
</evidence>
<dbReference type="EMBL" id="JAULSV010000001">
    <property type="protein sequence ID" value="KAK0656552.1"/>
    <property type="molecule type" value="Genomic_DNA"/>
</dbReference>
<organism evidence="2 3">
    <name type="scientific">Cercophora newfieldiana</name>
    <dbReference type="NCBI Taxonomy" id="92897"/>
    <lineage>
        <taxon>Eukaryota</taxon>
        <taxon>Fungi</taxon>
        <taxon>Dikarya</taxon>
        <taxon>Ascomycota</taxon>
        <taxon>Pezizomycotina</taxon>
        <taxon>Sordariomycetes</taxon>
        <taxon>Sordariomycetidae</taxon>
        <taxon>Sordariales</taxon>
        <taxon>Lasiosphaeriaceae</taxon>
        <taxon>Cercophora</taxon>
    </lineage>
</organism>
<dbReference type="Proteomes" id="UP001174936">
    <property type="component" value="Unassembled WGS sequence"/>
</dbReference>
<feature type="signal peptide" evidence="1">
    <location>
        <begin position="1"/>
        <end position="16"/>
    </location>
</feature>
<keyword evidence="1" id="KW-0732">Signal</keyword>
<accession>A0AA39YPY2</accession>